<evidence type="ECO:0000313" key="1">
    <source>
        <dbReference type="EMBL" id="GBM82024.1"/>
    </source>
</evidence>
<name>A0A4Y2IWR6_ARAVE</name>
<keyword evidence="2" id="KW-1185">Reference proteome</keyword>
<dbReference type="PANTHER" id="PTHR47326:SF1">
    <property type="entry name" value="HTH PSQ-TYPE DOMAIN-CONTAINING PROTEIN"/>
    <property type="match status" value="1"/>
</dbReference>
<gene>
    <name evidence="1" type="ORF">AVEN_94176_1</name>
</gene>
<reference evidence="1 2" key="1">
    <citation type="journal article" date="2019" name="Sci. Rep.">
        <title>Orb-weaving spider Araneus ventricosus genome elucidates the spidroin gene catalogue.</title>
        <authorList>
            <person name="Kono N."/>
            <person name="Nakamura H."/>
            <person name="Ohtoshi R."/>
            <person name="Moran D.A.P."/>
            <person name="Shinohara A."/>
            <person name="Yoshida Y."/>
            <person name="Fujiwara M."/>
            <person name="Mori M."/>
            <person name="Tomita M."/>
            <person name="Arakawa K."/>
        </authorList>
    </citation>
    <scope>NUCLEOTIDE SEQUENCE [LARGE SCALE GENOMIC DNA]</scope>
</reference>
<evidence type="ECO:0000313" key="2">
    <source>
        <dbReference type="Proteomes" id="UP000499080"/>
    </source>
</evidence>
<dbReference type="InterPro" id="IPR036397">
    <property type="entry name" value="RNaseH_sf"/>
</dbReference>
<protein>
    <recommendedName>
        <fullName evidence="3">Tc1-like transposase DDE domain-containing protein</fullName>
    </recommendedName>
</protein>
<dbReference type="EMBL" id="BGPR01002983">
    <property type="protein sequence ID" value="GBM82024.1"/>
    <property type="molecule type" value="Genomic_DNA"/>
</dbReference>
<evidence type="ECO:0008006" key="3">
    <source>
        <dbReference type="Google" id="ProtNLM"/>
    </source>
</evidence>
<dbReference type="AlphaFoldDB" id="A0A4Y2IWR6"/>
<proteinExistence type="predicted"/>
<dbReference type="GO" id="GO:0003676">
    <property type="term" value="F:nucleic acid binding"/>
    <property type="evidence" value="ECO:0007669"/>
    <property type="project" value="InterPro"/>
</dbReference>
<sequence>MWFQHDGASAHFSTDACKYLNAIFGTRWIGRGGHVPWPPLSPDLYSHDYFLWGHMKTLVYATPVDLDEDLVARINVAAARCVKYLECLKVCANRSIDAVKHVSLLVDAILNSYCKHCTCQRRCQ</sequence>
<comment type="caution">
    <text evidence="1">The sequence shown here is derived from an EMBL/GenBank/DDBJ whole genome shotgun (WGS) entry which is preliminary data.</text>
</comment>
<dbReference type="Gene3D" id="3.30.420.10">
    <property type="entry name" value="Ribonuclease H-like superfamily/Ribonuclease H"/>
    <property type="match status" value="1"/>
</dbReference>
<organism evidence="1 2">
    <name type="scientific">Araneus ventricosus</name>
    <name type="common">Orbweaver spider</name>
    <name type="synonym">Epeira ventricosa</name>
    <dbReference type="NCBI Taxonomy" id="182803"/>
    <lineage>
        <taxon>Eukaryota</taxon>
        <taxon>Metazoa</taxon>
        <taxon>Ecdysozoa</taxon>
        <taxon>Arthropoda</taxon>
        <taxon>Chelicerata</taxon>
        <taxon>Arachnida</taxon>
        <taxon>Araneae</taxon>
        <taxon>Araneomorphae</taxon>
        <taxon>Entelegynae</taxon>
        <taxon>Araneoidea</taxon>
        <taxon>Araneidae</taxon>
        <taxon>Araneus</taxon>
    </lineage>
</organism>
<dbReference type="Proteomes" id="UP000499080">
    <property type="component" value="Unassembled WGS sequence"/>
</dbReference>
<dbReference type="PANTHER" id="PTHR47326">
    <property type="entry name" value="TRANSPOSABLE ELEMENT TC3 TRANSPOSASE-LIKE PROTEIN"/>
    <property type="match status" value="1"/>
</dbReference>
<dbReference type="OrthoDB" id="6436917at2759"/>
<accession>A0A4Y2IWR6</accession>